<organism evidence="1">
    <name type="scientific">viral metagenome</name>
    <dbReference type="NCBI Taxonomy" id="1070528"/>
    <lineage>
        <taxon>unclassified sequences</taxon>
        <taxon>metagenomes</taxon>
        <taxon>organismal metagenomes</taxon>
    </lineage>
</organism>
<dbReference type="EMBL" id="MN739806">
    <property type="protein sequence ID" value="QHT26986.1"/>
    <property type="molecule type" value="Genomic_DNA"/>
</dbReference>
<proteinExistence type="predicted"/>
<evidence type="ECO:0000313" key="1">
    <source>
        <dbReference type="EMBL" id="QHT26986.1"/>
    </source>
</evidence>
<sequence>MNFLKFNEIINKSKENNLFSKIYLENLFNYFYNNILHIRCEQPLLAIKSFIPLPSKLLLNENYINTNLIVFENNEYKFLGTNGNRNIFSNIILPFIDSNIDYPIPFTFYIYSNDSNNNNYSSSLPLTYKSLKSKNINNQYIDIISSNIYYYELTIKYDQNINNFDMDEYISIGFGNKNLPINARLGSTNDSFGFNSDGSIVINYYVDLITDELNKKKSKIDKIFLKKVKKRIISKISTNWIPGDTIGAGIIYVDINKIKPFFTLNGKLIYMSNIIIELMDLFCPIIGYNHSHSIDLNFSTKKFEFDIKNLISQYSDNIISTNNSFINNYNIEPYLNIQSNKIVSNKFYNSILNYINMQNNFINSNGEIINNQNIDESNTLLDINEIITPITIIPLNDNNLDIFLDDNINNLTSNIIDSIKSIVDNLNN</sequence>
<protein>
    <recommendedName>
        <fullName evidence="2">B30.2/SPRY domain-containing protein</fullName>
    </recommendedName>
</protein>
<dbReference type="AlphaFoldDB" id="A0A6C0ECT7"/>
<reference evidence="1" key="1">
    <citation type="journal article" date="2020" name="Nature">
        <title>Giant virus diversity and host interactions through global metagenomics.</title>
        <authorList>
            <person name="Schulz F."/>
            <person name="Roux S."/>
            <person name="Paez-Espino D."/>
            <person name="Jungbluth S."/>
            <person name="Walsh D.A."/>
            <person name="Denef V.J."/>
            <person name="McMahon K.D."/>
            <person name="Konstantinidis K.T."/>
            <person name="Eloe-Fadrosh E.A."/>
            <person name="Kyrpides N.C."/>
            <person name="Woyke T."/>
        </authorList>
    </citation>
    <scope>NUCLEOTIDE SEQUENCE</scope>
    <source>
        <strain evidence="1">GVMAG-M-3300023179-2</strain>
    </source>
</reference>
<evidence type="ECO:0008006" key="2">
    <source>
        <dbReference type="Google" id="ProtNLM"/>
    </source>
</evidence>
<dbReference type="Gene3D" id="2.60.120.920">
    <property type="match status" value="1"/>
</dbReference>
<name>A0A6C0ECT7_9ZZZZ</name>
<accession>A0A6C0ECT7</accession>
<dbReference type="InterPro" id="IPR043136">
    <property type="entry name" value="B30.2/SPRY_sf"/>
</dbReference>